<dbReference type="PANTHER" id="PTHR10947:SF0">
    <property type="entry name" value="PHENYLALANINE--TRNA LIGASE BETA SUBUNIT"/>
    <property type="match status" value="1"/>
</dbReference>
<comment type="cofactor">
    <cofactor evidence="15">
        <name>Mg(2+)</name>
        <dbReference type="ChEBI" id="CHEBI:18420"/>
    </cofactor>
    <text evidence="15">Binds 2 magnesium ions per tetramer.</text>
</comment>
<keyword evidence="11 16" id="KW-0694">RNA-binding</keyword>
<dbReference type="Pfam" id="PF03484">
    <property type="entry name" value="B5"/>
    <property type="match status" value="1"/>
</dbReference>
<dbReference type="GO" id="GO:0000287">
    <property type="term" value="F:magnesium ion binding"/>
    <property type="evidence" value="ECO:0007669"/>
    <property type="project" value="UniProtKB-UniRule"/>
</dbReference>
<dbReference type="Pfam" id="PF01588">
    <property type="entry name" value="tRNA_bind"/>
    <property type="match status" value="1"/>
</dbReference>
<dbReference type="Pfam" id="PF17759">
    <property type="entry name" value="tRNA_synthFbeta"/>
    <property type="match status" value="1"/>
</dbReference>
<evidence type="ECO:0000256" key="10">
    <source>
        <dbReference type="ARBA" id="ARBA00022842"/>
    </source>
</evidence>
<keyword evidence="5 16" id="KW-0820">tRNA-binding</keyword>
<evidence type="ECO:0000256" key="16">
    <source>
        <dbReference type="PROSITE-ProRule" id="PRU00209"/>
    </source>
</evidence>
<feature type="binding site" evidence="15">
    <location>
        <position position="456"/>
    </location>
    <ligand>
        <name>Mg(2+)</name>
        <dbReference type="ChEBI" id="CHEBI:18420"/>
        <note>shared with alpha subunit</note>
    </ligand>
</feature>
<sequence length="801" mass="85497">MKFTLSWLNSFLDTDASAEEIADKLTMIGLELESLTNPADALKPFVIAKVLEAKQHPNADRLRVCQVDPGTGEAIQVVCGAPNARSGMIGVFAPVGSYVPGTGIELKAGNLRGEASNGMLVSERELMLSDDHEGIIDLPDDAPVGTPYATWAGLDDPVIDIGVTPNRPDALGVYGIARDLAAAGMGTLKPLDATPVEGAFKSPIGVELRFADGDTSPCPHFVGRYIRGIKNGPSPAWMQKRLRAIGLRPISALVDVTNYMTIAYGRPLHVFDAAKVKGTIHARLAKPGETIEALDGRTYTLDGTMTVIADDSGPEGLAGVMGGEASGVSETTTDVFLESAYFDPIRTASTGRKLNLLSDARYRFERGIDPAFTEPGAEIATRLILEMCGGEASEIVIAGEAPLRNANARLRMNRVTTLAGVEIAPRAQVDILESLGFAVAGTDEEIVASIPSWRPDVNGEADLVEEIVRIHGLEKIAHVMLPRTEAVTKPKLSVQQRRRFKAARALASRGFNEAVTWSFLPSDQARLFGGGEDLLALDNPISTELSDMRPSLLAGLIAAVSRNADRGTETQALCEVGQVYPGDRPEDERLHASGIRLGVTGPRSALQAPRDVDLFDAKADVLAALELLGAPVDKVQVQAEGPSWYHPGRVGTVTLGPKNKLATFGELHPHVLEAFDVSGPLVGFEIDIDAIPVPKSQRAARAALKISGYQTVRRDFAFVIEDSVPAEKLVRAAKGAEKSLITQVNVFDVFRGAAIGEGYKSIAIEVTLTPEDRTLTEAEIEAVSSRVVQAVEKATGGQLRR</sequence>
<evidence type="ECO:0000256" key="14">
    <source>
        <dbReference type="ARBA" id="ARBA00049255"/>
    </source>
</evidence>
<comment type="similarity">
    <text evidence="2 15">Belongs to the phenylalanyl-tRNA synthetase beta subunit family. Type 1 subfamily.</text>
</comment>
<evidence type="ECO:0000259" key="18">
    <source>
        <dbReference type="PROSITE" id="PS51447"/>
    </source>
</evidence>
<keyword evidence="10 15" id="KW-0460">Magnesium</keyword>
<dbReference type="InterPro" id="IPR036690">
    <property type="entry name" value="Fdx_antiC-bd_sf"/>
</dbReference>
<evidence type="ECO:0000256" key="7">
    <source>
        <dbReference type="ARBA" id="ARBA00022723"/>
    </source>
</evidence>
<dbReference type="PROSITE" id="PS51447">
    <property type="entry name" value="FDX_ACB"/>
    <property type="match status" value="1"/>
</dbReference>
<dbReference type="SMART" id="SM00873">
    <property type="entry name" value="B3_4"/>
    <property type="match status" value="1"/>
</dbReference>
<evidence type="ECO:0000259" key="19">
    <source>
        <dbReference type="PROSITE" id="PS51483"/>
    </source>
</evidence>
<dbReference type="SMART" id="SM00896">
    <property type="entry name" value="FDX-ACB"/>
    <property type="match status" value="1"/>
</dbReference>
<evidence type="ECO:0000256" key="3">
    <source>
        <dbReference type="ARBA" id="ARBA00011209"/>
    </source>
</evidence>
<evidence type="ECO:0000256" key="9">
    <source>
        <dbReference type="ARBA" id="ARBA00022840"/>
    </source>
</evidence>
<dbReference type="InterPro" id="IPR033714">
    <property type="entry name" value="tRNA_bind_bactPheRS"/>
</dbReference>
<dbReference type="NCBIfam" id="NF045760">
    <property type="entry name" value="YtpR"/>
    <property type="match status" value="1"/>
</dbReference>
<feature type="domain" description="B5" evidence="19">
    <location>
        <begin position="403"/>
        <end position="478"/>
    </location>
</feature>
<dbReference type="GO" id="GO:0005524">
    <property type="term" value="F:ATP binding"/>
    <property type="evidence" value="ECO:0007669"/>
    <property type="project" value="UniProtKB-UniRule"/>
</dbReference>
<evidence type="ECO:0000256" key="8">
    <source>
        <dbReference type="ARBA" id="ARBA00022741"/>
    </source>
</evidence>
<evidence type="ECO:0000256" key="15">
    <source>
        <dbReference type="HAMAP-Rule" id="MF_00283"/>
    </source>
</evidence>
<dbReference type="InterPro" id="IPR005121">
    <property type="entry name" value="Fdx_antiC-bd"/>
</dbReference>
<dbReference type="Gene3D" id="3.30.930.10">
    <property type="entry name" value="Bira Bifunctional Protein, Domain 2"/>
    <property type="match status" value="1"/>
</dbReference>
<dbReference type="InterPro" id="IPR009061">
    <property type="entry name" value="DNA-bd_dom_put_sf"/>
</dbReference>
<accession>A0A1G5NEV8</accession>
<dbReference type="Gene3D" id="3.30.56.10">
    <property type="match status" value="2"/>
</dbReference>
<dbReference type="Pfam" id="PF03483">
    <property type="entry name" value="B3_4"/>
    <property type="match status" value="1"/>
</dbReference>
<evidence type="ECO:0000256" key="6">
    <source>
        <dbReference type="ARBA" id="ARBA00022598"/>
    </source>
</evidence>
<evidence type="ECO:0000256" key="1">
    <source>
        <dbReference type="ARBA" id="ARBA00004496"/>
    </source>
</evidence>
<comment type="subcellular location">
    <subcellularLocation>
        <location evidence="1 15">Cytoplasm</location>
    </subcellularLocation>
</comment>
<dbReference type="Gene3D" id="2.40.50.140">
    <property type="entry name" value="Nucleic acid-binding proteins"/>
    <property type="match status" value="1"/>
</dbReference>
<dbReference type="FunFam" id="3.30.70.380:FF:000001">
    <property type="entry name" value="Phenylalanine--tRNA ligase beta subunit"/>
    <property type="match status" value="1"/>
</dbReference>
<dbReference type="CDD" id="cd00769">
    <property type="entry name" value="PheRS_beta_core"/>
    <property type="match status" value="1"/>
</dbReference>
<feature type="binding site" evidence="15">
    <location>
        <position position="465"/>
    </location>
    <ligand>
        <name>Mg(2+)</name>
        <dbReference type="ChEBI" id="CHEBI:18420"/>
        <note>shared with alpha subunit</note>
    </ligand>
</feature>
<evidence type="ECO:0000256" key="11">
    <source>
        <dbReference type="ARBA" id="ARBA00022884"/>
    </source>
</evidence>
<dbReference type="SUPFAM" id="SSF50249">
    <property type="entry name" value="Nucleic acid-binding proteins"/>
    <property type="match status" value="1"/>
</dbReference>
<dbReference type="SUPFAM" id="SSF55681">
    <property type="entry name" value="Class II aaRS and biotin synthetases"/>
    <property type="match status" value="1"/>
</dbReference>
<dbReference type="AlphaFoldDB" id="A0A1G5NEV8"/>
<dbReference type="HAMAP" id="MF_00283">
    <property type="entry name" value="Phe_tRNA_synth_beta1"/>
    <property type="match status" value="1"/>
</dbReference>
<protein>
    <recommendedName>
        <fullName evidence="15">Phenylalanine--tRNA ligase beta subunit</fullName>
        <ecNumber evidence="15">6.1.1.20</ecNumber>
    </recommendedName>
    <alternativeName>
        <fullName evidence="15">Phenylalanyl-tRNA synthetase beta subunit</fullName>
        <shortName evidence="15">PheRS</shortName>
    </alternativeName>
</protein>
<dbReference type="OrthoDB" id="9805455at2"/>
<dbReference type="GO" id="GO:0006432">
    <property type="term" value="P:phenylalanyl-tRNA aminoacylation"/>
    <property type="evidence" value="ECO:0007669"/>
    <property type="project" value="UniProtKB-UniRule"/>
</dbReference>
<keyword evidence="13 15" id="KW-0030">Aminoacyl-tRNA synthetase</keyword>
<comment type="subunit">
    <text evidence="3 15">Tetramer of two alpha and two beta subunits.</text>
</comment>
<dbReference type="FunFam" id="2.40.50.140:FF:000045">
    <property type="entry name" value="Phenylalanine--tRNA ligase beta subunit"/>
    <property type="match status" value="1"/>
</dbReference>
<evidence type="ECO:0000259" key="17">
    <source>
        <dbReference type="PROSITE" id="PS50886"/>
    </source>
</evidence>
<name>A0A1G5NEV8_AFIMA</name>
<dbReference type="InterPro" id="IPR005146">
    <property type="entry name" value="B3/B4_tRNA-bd"/>
</dbReference>
<dbReference type="Gene3D" id="3.50.40.10">
    <property type="entry name" value="Phenylalanyl-trna Synthetase, Chain B, domain 3"/>
    <property type="match status" value="1"/>
</dbReference>
<keyword evidence="8 15" id="KW-0547">Nucleotide-binding</keyword>
<evidence type="ECO:0000256" key="5">
    <source>
        <dbReference type="ARBA" id="ARBA00022555"/>
    </source>
</evidence>
<dbReference type="Proteomes" id="UP000199347">
    <property type="component" value="Unassembled WGS sequence"/>
</dbReference>
<dbReference type="InterPro" id="IPR041616">
    <property type="entry name" value="PheRS_beta_core"/>
</dbReference>
<dbReference type="InterPro" id="IPR004532">
    <property type="entry name" value="Phe-tRNA-ligase_IIc_bsu_bact"/>
</dbReference>
<gene>
    <name evidence="15" type="primary">pheT</name>
    <name evidence="20" type="ORF">SAMN03080610_01875</name>
</gene>
<keyword evidence="21" id="KW-1185">Reference proteome</keyword>
<feature type="binding site" evidence="15">
    <location>
        <position position="466"/>
    </location>
    <ligand>
        <name>Mg(2+)</name>
        <dbReference type="ChEBI" id="CHEBI:18420"/>
        <note>shared with alpha subunit</note>
    </ligand>
</feature>
<reference evidence="20 21" key="1">
    <citation type="submission" date="2016-10" db="EMBL/GenBank/DDBJ databases">
        <authorList>
            <person name="de Groot N.N."/>
        </authorList>
    </citation>
    <scope>NUCLEOTIDE SEQUENCE [LARGE SCALE GENOMIC DNA]</scope>
    <source>
        <strain evidence="20 21">DSM 2698</strain>
    </source>
</reference>
<feature type="binding site" evidence="15">
    <location>
        <position position="462"/>
    </location>
    <ligand>
        <name>Mg(2+)</name>
        <dbReference type="ChEBI" id="CHEBI:18420"/>
        <note>shared with alpha subunit</note>
    </ligand>
</feature>
<dbReference type="InterPro" id="IPR045060">
    <property type="entry name" value="Phe-tRNA-ligase_IIc_bsu"/>
</dbReference>
<dbReference type="GO" id="GO:0009328">
    <property type="term" value="C:phenylalanine-tRNA ligase complex"/>
    <property type="evidence" value="ECO:0007669"/>
    <property type="project" value="TreeGrafter"/>
</dbReference>
<keyword evidence="7 15" id="KW-0479">Metal-binding</keyword>
<dbReference type="GO" id="GO:0004826">
    <property type="term" value="F:phenylalanine-tRNA ligase activity"/>
    <property type="evidence" value="ECO:0007669"/>
    <property type="project" value="UniProtKB-UniRule"/>
</dbReference>
<dbReference type="SMART" id="SM00874">
    <property type="entry name" value="B5"/>
    <property type="match status" value="1"/>
</dbReference>
<dbReference type="EMBL" id="FMVW01000003">
    <property type="protein sequence ID" value="SCZ35321.1"/>
    <property type="molecule type" value="Genomic_DNA"/>
</dbReference>
<evidence type="ECO:0000256" key="13">
    <source>
        <dbReference type="ARBA" id="ARBA00023146"/>
    </source>
</evidence>
<dbReference type="InterPro" id="IPR005147">
    <property type="entry name" value="tRNA_synthase_B5-dom"/>
</dbReference>
<keyword evidence="9 15" id="KW-0067">ATP-binding</keyword>
<feature type="domain" description="TRNA-binding" evidence="17">
    <location>
        <begin position="39"/>
        <end position="149"/>
    </location>
</feature>
<dbReference type="PROSITE" id="PS51483">
    <property type="entry name" value="B5"/>
    <property type="match status" value="1"/>
</dbReference>
<dbReference type="PROSITE" id="PS50886">
    <property type="entry name" value="TRBD"/>
    <property type="match status" value="1"/>
</dbReference>
<evidence type="ECO:0000256" key="4">
    <source>
        <dbReference type="ARBA" id="ARBA00022490"/>
    </source>
</evidence>
<evidence type="ECO:0000313" key="20">
    <source>
        <dbReference type="EMBL" id="SCZ35321.1"/>
    </source>
</evidence>
<keyword evidence="4 15" id="KW-0963">Cytoplasm</keyword>
<dbReference type="SUPFAM" id="SSF56037">
    <property type="entry name" value="PheT/TilS domain"/>
    <property type="match status" value="1"/>
</dbReference>
<comment type="catalytic activity">
    <reaction evidence="14 15">
        <text>tRNA(Phe) + L-phenylalanine + ATP = L-phenylalanyl-tRNA(Phe) + AMP + diphosphate + H(+)</text>
        <dbReference type="Rhea" id="RHEA:19413"/>
        <dbReference type="Rhea" id="RHEA-COMP:9668"/>
        <dbReference type="Rhea" id="RHEA-COMP:9699"/>
        <dbReference type="ChEBI" id="CHEBI:15378"/>
        <dbReference type="ChEBI" id="CHEBI:30616"/>
        <dbReference type="ChEBI" id="CHEBI:33019"/>
        <dbReference type="ChEBI" id="CHEBI:58095"/>
        <dbReference type="ChEBI" id="CHEBI:78442"/>
        <dbReference type="ChEBI" id="CHEBI:78531"/>
        <dbReference type="ChEBI" id="CHEBI:456215"/>
        <dbReference type="EC" id="6.1.1.20"/>
    </reaction>
</comment>
<keyword evidence="12 15" id="KW-0648">Protein biosynthesis</keyword>
<dbReference type="SUPFAM" id="SSF54991">
    <property type="entry name" value="Anticodon-binding domain of PheRS"/>
    <property type="match status" value="1"/>
</dbReference>
<feature type="domain" description="FDX-ACB" evidence="18">
    <location>
        <begin position="707"/>
        <end position="800"/>
    </location>
</feature>
<dbReference type="InterPro" id="IPR002547">
    <property type="entry name" value="tRNA-bd_dom"/>
</dbReference>
<evidence type="ECO:0000313" key="21">
    <source>
        <dbReference type="Proteomes" id="UP000199347"/>
    </source>
</evidence>
<proteinExistence type="inferred from homology"/>
<evidence type="ECO:0000256" key="12">
    <source>
        <dbReference type="ARBA" id="ARBA00022917"/>
    </source>
</evidence>
<organism evidence="20 21">
    <name type="scientific">Afifella marina DSM 2698</name>
    <dbReference type="NCBI Taxonomy" id="1120955"/>
    <lineage>
        <taxon>Bacteria</taxon>
        <taxon>Pseudomonadati</taxon>
        <taxon>Pseudomonadota</taxon>
        <taxon>Alphaproteobacteria</taxon>
        <taxon>Hyphomicrobiales</taxon>
        <taxon>Afifellaceae</taxon>
        <taxon>Afifella</taxon>
    </lineage>
</organism>
<dbReference type="PANTHER" id="PTHR10947">
    <property type="entry name" value="PHENYLALANYL-TRNA SYNTHETASE BETA CHAIN AND LEUCINE-RICH REPEAT-CONTAINING PROTEIN 47"/>
    <property type="match status" value="1"/>
</dbReference>
<dbReference type="InterPro" id="IPR020825">
    <property type="entry name" value="Phe-tRNA_synthase-like_B3/B4"/>
</dbReference>
<dbReference type="Gene3D" id="3.30.70.380">
    <property type="entry name" value="Ferrodoxin-fold anticodon-binding domain"/>
    <property type="match status" value="1"/>
</dbReference>
<dbReference type="InterPro" id="IPR045864">
    <property type="entry name" value="aa-tRNA-synth_II/BPL/LPL"/>
</dbReference>
<evidence type="ECO:0000256" key="2">
    <source>
        <dbReference type="ARBA" id="ARBA00008653"/>
    </source>
</evidence>
<dbReference type="SUPFAM" id="SSF46955">
    <property type="entry name" value="Putative DNA-binding domain"/>
    <property type="match status" value="1"/>
</dbReference>
<dbReference type="CDD" id="cd02796">
    <property type="entry name" value="tRNA_bind_bactPheRS"/>
    <property type="match status" value="1"/>
</dbReference>
<dbReference type="GO" id="GO:0000049">
    <property type="term" value="F:tRNA binding"/>
    <property type="evidence" value="ECO:0007669"/>
    <property type="project" value="UniProtKB-UniRule"/>
</dbReference>
<dbReference type="STRING" id="1120955.SAMN03080610_01875"/>
<dbReference type="InterPro" id="IPR012340">
    <property type="entry name" value="NA-bd_OB-fold"/>
</dbReference>
<dbReference type="EC" id="6.1.1.20" evidence="15"/>
<dbReference type="Pfam" id="PF03147">
    <property type="entry name" value="FDX-ACB"/>
    <property type="match status" value="1"/>
</dbReference>
<dbReference type="NCBIfam" id="TIGR00472">
    <property type="entry name" value="pheT_bact"/>
    <property type="match status" value="1"/>
</dbReference>
<dbReference type="RefSeq" id="WP_092811874.1">
    <property type="nucleotide sequence ID" value="NZ_FMVW01000003.1"/>
</dbReference>
<keyword evidence="6 15" id="KW-0436">Ligase</keyword>